<dbReference type="Gene3D" id="3.40.50.2300">
    <property type="match status" value="1"/>
</dbReference>
<dbReference type="RefSeq" id="WP_118096726.1">
    <property type="nucleotide sequence ID" value="NZ_CP117966.1"/>
</dbReference>
<keyword evidence="3" id="KW-0597">Phosphoprotein</keyword>
<evidence type="ECO:0000259" key="4">
    <source>
        <dbReference type="PROSITE" id="PS50110"/>
    </source>
</evidence>
<sequence>MRIAICDDEVSMVQILEEKIKKLLPDAVIEKYLSGEKLIASGSKPDVLFLDIQMPGMDGMETAKMLRQDNEDMILIFVTAAEEYVFQAFDVGAFHYLVKPFSDEKLKEVVTKAVHAVKRSSRLEKDEKYIMVQTAGSHIKIFLRDIVYAEVFNRKVIIHTRNTDIEYYGKLQDLQNMAGEDFFRTHRAYLVHFKYVEKYDATCVTMKNGTALIAKQNYPEFVRRYLKYNQRKGNEVR</sequence>
<feature type="domain" description="Response regulatory" evidence="4">
    <location>
        <begin position="2"/>
        <end position="114"/>
    </location>
</feature>
<protein>
    <recommendedName>
        <fullName evidence="1">Stage 0 sporulation protein A homolog</fullName>
    </recommendedName>
</protein>
<dbReference type="PANTHER" id="PTHR37299:SF1">
    <property type="entry name" value="STAGE 0 SPORULATION PROTEIN A HOMOLOG"/>
    <property type="match status" value="1"/>
</dbReference>
<dbReference type="PROSITE" id="PS50930">
    <property type="entry name" value="HTH_LYTTR"/>
    <property type="match status" value="1"/>
</dbReference>
<dbReference type="Gene3D" id="2.40.50.1020">
    <property type="entry name" value="LytTr DNA-binding domain"/>
    <property type="match status" value="1"/>
</dbReference>
<dbReference type="GO" id="GO:0003677">
    <property type="term" value="F:DNA binding"/>
    <property type="evidence" value="ECO:0007669"/>
    <property type="project" value="UniProtKB-KW"/>
</dbReference>
<name>A0A395VDQ1_9FIRM</name>
<evidence type="ECO:0000256" key="3">
    <source>
        <dbReference type="PROSITE-ProRule" id="PRU00169"/>
    </source>
</evidence>
<evidence type="ECO:0000256" key="1">
    <source>
        <dbReference type="ARBA" id="ARBA00018672"/>
    </source>
</evidence>
<evidence type="ECO:0000259" key="5">
    <source>
        <dbReference type="PROSITE" id="PS50930"/>
    </source>
</evidence>
<dbReference type="InterPro" id="IPR001789">
    <property type="entry name" value="Sig_transdc_resp-reg_receiver"/>
</dbReference>
<dbReference type="InterPro" id="IPR007492">
    <property type="entry name" value="LytTR_DNA-bd_dom"/>
</dbReference>
<comment type="caution">
    <text evidence="6">The sequence shown here is derived from an EMBL/GenBank/DDBJ whole genome shotgun (WGS) entry which is preliminary data.</text>
</comment>
<dbReference type="Proteomes" id="UP000266172">
    <property type="component" value="Unassembled WGS sequence"/>
</dbReference>
<keyword evidence="6" id="KW-0238">DNA-binding</keyword>
<dbReference type="Pfam" id="PF00072">
    <property type="entry name" value="Response_reg"/>
    <property type="match status" value="1"/>
</dbReference>
<dbReference type="EMBL" id="QRVL01000001">
    <property type="protein sequence ID" value="RGS42504.1"/>
    <property type="molecule type" value="Genomic_DNA"/>
</dbReference>
<organism evidence="6 7">
    <name type="scientific">Roseburia hominis</name>
    <dbReference type="NCBI Taxonomy" id="301301"/>
    <lineage>
        <taxon>Bacteria</taxon>
        <taxon>Bacillati</taxon>
        <taxon>Bacillota</taxon>
        <taxon>Clostridia</taxon>
        <taxon>Lachnospirales</taxon>
        <taxon>Lachnospiraceae</taxon>
        <taxon>Roseburia</taxon>
    </lineage>
</organism>
<dbReference type="SUPFAM" id="SSF52172">
    <property type="entry name" value="CheY-like"/>
    <property type="match status" value="1"/>
</dbReference>
<gene>
    <name evidence="6" type="ORF">DWX93_04100</name>
</gene>
<dbReference type="PANTHER" id="PTHR37299">
    <property type="entry name" value="TRANSCRIPTIONAL REGULATOR-RELATED"/>
    <property type="match status" value="1"/>
</dbReference>
<evidence type="ECO:0000313" key="7">
    <source>
        <dbReference type="Proteomes" id="UP000266172"/>
    </source>
</evidence>
<feature type="domain" description="HTH LytTR-type" evidence="5">
    <location>
        <begin position="130"/>
        <end position="227"/>
    </location>
</feature>
<evidence type="ECO:0000313" key="6">
    <source>
        <dbReference type="EMBL" id="RGS42504.1"/>
    </source>
</evidence>
<comment type="function">
    <text evidence="2">May play the central regulatory role in sporulation. It may be an element of the effector pathway responsible for the activation of sporulation genes in response to nutritional stress. Spo0A may act in concert with spo0H (a sigma factor) to control the expression of some genes that are critical to the sporulation process.</text>
</comment>
<evidence type="ECO:0000256" key="2">
    <source>
        <dbReference type="ARBA" id="ARBA00024867"/>
    </source>
</evidence>
<reference evidence="6 7" key="1">
    <citation type="submission" date="2018-08" db="EMBL/GenBank/DDBJ databases">
        <title>A genome reference for cultivated species of the human gut microbiota.</title>
        <authorList>
            <person name="Zou Y."/>
            <person name="Xue W."/>
            <person name="Luo G."/>
        </authorList>
    </citation>
    <scope>NUCLEOTIDE SEQUENCE [LARGE SCALE GENOMIC DNA]</scope>
    <source>
        <strain evidence="6 7">AF22-12AC</strain>
    </source>
</reference>
<proteinExistence type="predicted"/>
<feature type="modified residue" description="4-aspartylphosphate" evidence="3">
    <location>
        <position position="51"/>
    </location>
</feature>
<dbReference type="SMART" id="SM00448">
    <property type="entry name" value="REC"/>
    <property type="match status" value="1"/>
</dbReference>
<dbReference type="InterPro" id="IPR011006">
    <property type="entry name" value="CheY-like_superfamily"/>
</dbReference>
<dbReference type="SMART" id="SM00850">
    <property type="entry name" value="LytTR"/>
    <property type="match status" value="1"/>
</dbReference>
<dbReference type="GO" id="GO:0000156">
    <property type="term" value="F:phosphorelay response regulator activity"/>
    <property type="evidence" value="ECO:0007669"/>
    <property type="project" value="InterPro"/>
</dbReference>
<dbReference type="AlphaFoldDB" id="A0A395VDQ1"/>
<accession>A0A395VDQ1</accession>
<dbReference type="InterPro" id="IPR046947">
    <property type="entry name" value="LytR-like"/>
</dbReference>
<dbReference type="PROSITE" id="PS50110">
    <property type="entry name" value="RESPONSE_REGULATORY"/>
    <property type="match status" value="1"/>
</dbReference>
<dbReference type="Pfam" id="PF04397">
    <property type="entry name" value="LytTR"/>
    <property type="match status" value="1"/>
</dbReference>